<keyword evidence="1" id="KW-1133">Transmembrane helix</keyword>
<reference evidence="2" key="1">
    <citation type="submission" date="2021-03" db="EMBL/GenBank/DDBJ databases">
        <title>Proteiniclasticum marinus sp. nov., isolated from tidal flat sediment.</title>
        <authorList>
            <person name="Namirimu T."/>
            <person name="Yang J.-A."/>
            <person name="Yang S.-H."/>
            <person name="Kim Y.-J."/>
            <person name="Kwon K.K."/>
        </authorList>
    </citation>
    <scope>NUCLEOTIDE SEQUENCE</scope>
    <source>
        <strain evidence="2">SCR006</strain>
    </source>
</reference>
<proteinExistence type="predicted"/>
<dbReference type="Proteomes" id="UP000664218">
    <property type="component" value="Unassembled WGS sequence"/>
</dbReference>
<keyword evidence="1" id="KW-0812">Transmembrane</keyword>
<sequence length="76" mass="8828">MNKLKGLDQGQYLLVVLLSYLLTFGLLGSLGVRDYLIATYSRLVDFVVFLLIYLAVFLLLAYVVDWLWKVLKIREK</sequence>
<name>A0A939KGZ6_9CLOT</name>
<keyword evidence="3" id="KW-1185">Reference proteome</keyword>
<feature type="transmembrane region" description="Helical" evidence="1">
    <location>
        <begin position="44"/>
        <end position="68"/>
    </location>
</feature>
<evidence type="ECO:0000313" key="3">
    <source>
        <dbReference type="Proteomes" id="UP000664218"/>
    </source>
</evidence>
<organism evidence="2 3">
    <name type="scientific">Proteiniclasticum aestuarii</name>
    <dbReference type="NCBI Taxonomy" id="2817862"/>
    <lineage>
        <taxon>Bacteria</taxon>
        <taxon>Bacillati</taxon>
        <taxon>Bacillota</taxon>
        <taxon>Clostridia</taxon>
        <taxon>Eubacteriales</taxon>
        <taxon>Clostridiaceae</taxon>
        <taxon>Proteiniclasticum</taxon>
    </lineage>
</organism>
<evidence type="ECO:0000256" key="1">
    <source>
        <dbReference type="SAM" id="Phobius"/>
    </source>
</evidence>
<feature type="transmembrane region" description="Helical" evidence="1">
    <location>
        <begin position="12"/>
        <end position="32"/>
    </location>
</feature>
<dbReference type="RefSeq" id="WP_207600574.1">
    <property type="nucleotide sequence ID" value="NZ_JAFNJU010000011.1"/>
</dbReference>
<accession>A0A939KGZ6</accession>
<gene>
    <name evidence="2" type="ORF">J3A84_13525</name>
</gene>
<protein>
    <submittedName>
        <fullName evidence="2">Uncharacterized protein</fullName>
    </submittedName>
</protein>
<dbReference type="EMBL" id="JAFNJU010000011">
    <property type="protein sequence ID" value="MBO1266052.1"/>
    <property type="molecule type" value="Genomic_DNA"/>
</dbReference>
<dbReference type="AlphaFoldDB" id="A0A939KGZ6"/>
<comment type="caution">
    <text evidence="2">The sequence shown here is derived from an EMBL/GenBank/DDBJ whole genome shotgun (WGS) entry which is preliminary data.</text>
</comment>
<evidence type="ECO:0000313" key="2">
    <source>
        <dbReference type="EMBL" id="MBO1266052.1"/>
    </source>
</evidence>
<keyword evidence="1" id="KW-0472">Membrane</keyword>